<dbReference type="RefSeq" id="WP_193903986.1">
    <property type="nucleotide sequence ID" value="NZ_CP063450.1"/>
</dbReference>
<feature type="region of interest" description="Disordered" evidence="1">
    <location>
        <begin position="48"/>
        <end position="69"/>
    </location>
</feature>
<proteinExistence type="predicted"/>
<gene>
    <name evidence="2" type="ORF">INP59_20105</name>
</gene>
<dbReference type="Proteomes" id="UP000593818">
    <property type="component" value="Chromosome"/>
</dbReference>
<protein>
    <submittedName>
        <fullName evidence="2">Uncharacterized protein</fullName>
    </submittedName>
</protein>
<keyword evidence="3" id="KW-1185">Reference proteome</keyword>
<dbReference type="EMBL" id="CP063450">
    <property type="protein sequence ID" value="QOW01435.1"/>
    <property type="molecule type" value="Genomic_DNA"/>
</dbReference>
<evidence type="ECO:0000256" key="1">
    <source>
        <dbReference type="SAM" id="MobiDB-lite"/>
    </source>
</evidence>
<evidence type="ECO:0000313" key="2">
    <source>
        <dbReference type="EMBL" id="QOW01435.1"/>
    </source>
</evidence>
<sequence length="69" mass="8105">MSTNIFVLGLTDIQRKELETVRGADQVSFHGLLDYETLVEPDEYVFDDDHGDRRVHSESWQRRTPRDLV</sequence>
<name>A0A7M2XU94_9NOCA</name>
<accession>A0A7M2XU94</accession>
<evidence type="ECO:0000313" key="3">
    <source>
        <dbReference type="Proteomes" id="UP000593818"/>
    </source>
</evidence>
<reference evidence="2 3" key="1">
    <citation type="submission" date="2020-10" db="EMBL/GenBank/DDBJ databases">
        <title>Whole genome sequence of oil-degrading bacteria Rhodococcus pyridinivorans strain 5Ap.</title>
        <authorList>
            <person name="Akhremchuk A.E."/>
            <person name="Valentovich L.N."/>
            <person name="Charniauskaya M.I."/>
            <person name="Bukliarevich H.A."/>
            <person name="Titok M.A."/>
        </authorList>
    </citation>
    <scope>NUCLEOTIDE SEQUENCE [LARGE SCALE GENOMIC DNA]</scope>
    <source>
        <strain evidence="2 3">5Ap</strain>
    </source>
</reference>
<dbReference type="AlphaFoldDB" id="A0A7M2XU94"/>
<organism evidence="2 3">
    <name type="scientific">Rhodococcus pyridinivorans</name>
    <dbReference type="NCBI Taxonomy" id="103816"/>
    <lineage>
        <taxon>Bacteria</taxon>
        <taxon>Bacillati</taxon>
        <taxon>Actinomycetota</taxon>
        <taxon>Actinomycetes</taxon>
        <taxon>Mycobacteriales</taxon>
        <taxon>Nocardiaceae</taxon>
        <taxon>Rhodococcus</taxon>
    </lineage>
</organism>